<dbReference type="EMBL" id="MU006746">
    <property type="protein sequence ID" value="KAF2622276.1"/>
    <property type="molecule type" value="Genomic_DNA"/>
</dbReference>
<gene>
    <name evidence="1" type="ORF">BU25DRAFT_402968</name>
</gene>
<sequence>MLWRLPAPVRSLFASNFRSLSRSAAGPTRHADPLRILFCGSDEFSIASLRALHDASRHVPGLIEEIHVAHRPAKPTGRGLKVLREVPIAKTASSLSLPIHTFDTFTGWKPPFSYNLVIAVSFGLLVPPRILGLAKYGGLNVHPSFLPDLRGSAPVEHAILKRRSHTGVSVQTLDPHRFDEGVVLAQTASPGIQIRKDESAEGLEARLADVGAEMLVDVLKEGSFVPPLESRGWYSGPTDYAPKITKRDRFVDFKAMTMAQILAVQRALGDTWCILPNGDRLVMHQVVEQSNTVDTDGDVQSGLWHEKNGGELLFRSACGRVGAIVSSTYAGGKAGKGNAKVGKLLREQGKAQKLFG</sequence>
<evidence type="ECO:0000313" key="1">
    <source>
        <dbReference type="EMBL" id="KAF2622276.1"/>
    </source>
</evidence>
<proteinExistence type="predicted"/>
<accession>A0ACB6RK77</accession>
<organism evidence="1 2">
    <name type="scientific">Macroventuria anomochaeta</name>
    <dbReference type="NCBI Taxonomy" id="301207"/>
    <lineage>
        <taxon>Eukaryota</taxon>
        <taxon>Fungi</taxon>
        <taxon>Dikarya</taxon>
        <taxon>Ascomycota</taxon>
        <taxon>Pezizomycotina</taxon>
        <taxon>Dothideomycetes</taxon>
        <taxon>Pleosporomycetidae</taxon>
        <taxon>Pleosporales</taxon>
        <taxon>Pleosporineae</taxon>
        <taxon>Didymellaceae</taxon>
        <taxon>Macroventuria</taxon>
    </lineage>
</organism>
<protein>
    <submittedName>
        <fullName evidence="1">Formyltransferase</fullName>
    </submittedName>
</protein>
<reference evidence="1" key="1">
    <citation type="journal article" date="2020" name="Stud. Mycol.">
        <title>101 Dothideomycetes genomes: a test case for predicting lifestyles and emergence of pathogens.</title>
        <authorList>
            <person name="Haridas S."/>
            <person name="Albert R."/>
            <person name="Binder M."/>
            <person name="Bloem J."/>
            <person name="Labutti K."/>
            <person name="Salamov A."/>
            <person name="Andreopoulos B."/>
            <person name="Baker S."/>
            <person name="Barry K."/>
            <person name="Bills G."/>
            <person name="Bluhm B."/>
            <person name="Cannon C."/>
            <person name="Castanera R."/>
            <person name="Culley D."/>
            <person name="Daum C."/>
            <person name="Ezra D."/>
            <person name="Gonzalez J."/>
            <person name="Henrissat B."/>
            <person name="Kuo A."/>
            <person name="Liang C."/>
            <person name="Lipzen A."/>
            <person name="Lutzoni F."/>
            <person name="Magnuson J."/>
            <person name="Mondo S."/>
            <person name="Nolan M."/>
            <person name="Ohm R."/>
            <person name="Pangilinan J."/>
            <person name="Park H.-J."/>
            <person name="Ramirez L."/>
            <person name="Alfaro M."/>
            <person name="Sun H."/>
            <person name="Tritt A."/>
            <person name="Yoshinaga Y."/>
            <person name="Zwiers L.-H."/>
            <person name="Turgeon B."/>
            <person name="Goodwin S."/>
            <person name="Spatafora J."/>
            <person name="Crous P."/>
            <person name="Grigoriev I."/>
        </authorList>
    </citation>
    <scope>NUCLEOTIDE SEQUENCE</scope>
    <source>
        <strain evidence="1">CBS 525.71</strain>
    </source>
</reference>
<evidence type="ECO:0000313" key="2">
    <source>
        <dbReference type="Proteomes" id="UP000799754"/>
    </source>
</evidence>
<dbReference type="Proteomes" id="UP000799754">
    <property type="component" value="Unassembled WGS sequence"/>
</dbReference>
<comment type="caution">
    <text evidence="1">The sequence shown here is derived from an EMBL/GenBank/DDBJ whole genome shotgun (WGS) entry which is preliminary data.</text>
</comment>
<keyword evidence="2" id="KW-1185">Reference proteome</keyword>
<name>A0ACB6RK77_9PLEO</name>